<dbReference type="ExpressionAtlas" id="A0A072UAR6">
    <property type="expression patterns" value="differential"/>
</dbReference>
<evidence type="ECO:0000313" key="3">
    <source>
        <dbReference type="EMBL" id="RHN46136.1"/>
    </source>
</evidence>
<feature type="compositionally biased region" description="Polar residues" evidence="1">
    <location>
        <begin position="96"/>
        <end position="107"/>
    </location>
</feature>
<reference evidence="2 5" key="2">
    <citation type="journal article" date="2014" name="BMC Genomics">
        <title>An improved genome release (version Mt4.0) for the model legume Medicago truncatula.</title>
        <authorList>
            <person name="Tang H."/>
            <person name="Krishnakumar V."/>
            <person name="Bidwell S."/>
            <person name="Rosen B."/>
            <person name="Chan A."/>
            <person name="Zhou S."/>
            <person name="Gentzbittel L."/>
            <person name="Childs K.L."/>
            <person name="Yandell M."/>
            <person name="Gundlach H."/>
            <person name="Mayer K.F."/>
            <person name="Schwartz D.C."/>
            <person name="Town C.D."/>
        </authorList>
    </citation>
    <scope>GENOME REANNOTATION</scope>
    <source>
        <strain evidence="2">A17</strain>
        <strain evidence="4 5">cv. Jemalong A17</strain>
    </source>
</reference>
<sequence length="213" mass="24376">MEIEARTKIPSQVNRFHVDEMHDINIIEWNKKRKLQGFQLDMLRPKHKCRVESFSSEDTSMSDESPIFGSANNHTVNSRMDVAFLDDRSEPESAKDSNSFIEDSDTSMSINEEAKLEADSANTYSSYDDLDSQAFKNPEEHLQVYAEYVKDSGDDQSIDKEFEDFLFSNGVNPDKYVLSSGRLLLNEEAESSTKPPPPTIDQEFEEYFSALML</sequence>
<accession>A0A072UAR6</accession>
<dbReference type="GO" id="GO:0061608">
    <property type="term" value="F:nuclear import signal receptor activity"/>
    <property type="evidence" value="ECO:0000318"/>
    <property type="project" value="GO_Central"/>
</dbReference>
<dbReference type="EnsemblPlants" id="KEH22910">
    <property type="protein sequence ID" value="KEH22910"/>
    <property type="gene ID" value="MTR_7g062260"/>
</dbReference>
<dbReference type="GO" id="GO:0009639">
    <property type="term" value="P:response to red or far red light"/>
    <property type="evidence" value="ECO:0007669"/>
    <property type="project" value="InterPro"/>
</dbReference>
<dbReference type="Proteomes" id="UP000265566">
    <property type="component" value="Chromosome 7"/>
</dbReference>
<keyword evidence="5" id="KW-1185">Reference proteome</keyword>
<reference evidence="2 5" key="1">
    <citation type="journal article" date="2011" name="Nature">
        <title>The Medicago genome provides insight into the evolution of rhizobial symbioses.</title>
        <authorList>
            <person name="Young N.D."/>
            <person name="Debelle F."/>
            <person name="Oldroyd G.E."/>
            <person name="Geurts R."/>
            <person name="Cannon S.B."/>
            <person name="Udvardi M.K."/>
            <person name="Benedito V.A."/>
            <person name="Mayer K.F."/>
            <person name="Gouzy J."/>
            <person name="Schoof H."/>
            <person name="Van de Peer Y."/>
            <person name="Proost S."/>
            <person name="Cook D.R."/>
            <person name="Meyers B.C."/>
            <person name="Spannagl M."/>
            <person name="Cheung F."/>
            <person name="De Mita S."/>
            <person name="Krishnakumar V."/>
            <person name="Gundlach H."/>
            <person name="Zhou S."/>
            <person name="Mudge J."/>
            <person name="Bharti A.K."/>
            <person name="Murray J.D."/>
            <person name="Naoumkina M.A."/>
            <person name="Rosen B."/>
            <person name="Silverstein K.A."/>
            <person name="Tang H."/>
            <person name="Rombauts S."/>
            <person name="Zhao P.X."/>
            <person name="Zhou P."/>
            <person name="Barbe V."/>
            <person name="Bardou P."/>
            <person name="Bechner M."/>
            <person name="Bellec A."/>
            <person name="Berger A."/>
            <person name="Berges H."/>
            <person name="Bidwell S."/>
            <person name="Bisseling T."/>
            <person name="Choisne N."/>
            <person name="Couloux A."/>
            <person name="Denny R."/>
            <person name="Deshpande S."/>
            <person name="Dai X."/>
            <person name="Doyle J.J."/>
            <person name="Dudez A.M."/>
            <person name="Farmer A.D."/>
            <person name="Fouteau S."/>
            <person name="Franken C."/>
            <person name="Gibelin C."/>
            <person name="Gish J."/>
            <person name="Goldstein S."/>
            <person name="Gonzalez A.J."/>
            <person name="Green P.J."/>
            <person name="Hallab A."/>
            <person name="Hartog M."/>
            <person name="Hua A."/>
            <person name="Humphray S.J."/>
            <person name="Jeong D.H."/>
            <person name="Jing Y."/>
            <person name="Jocker A."/>
            <person name="Kenton S.M."/>
            <person name="Kim D.J."/>
            <person name="Klee K."/>
            <person name="Lai H."/>
            <person name="Lang C."/>
            <person name="Lin S."/>
            <person name="Macmil S.L."/>
            <person name="Magdelenat G."/>
            <person name="Matthews L."/>
            <person name="McCorrison J."/>
            <person name="Monaghan E.L."/>
            <person name="Mun J.H."/>
            <person name="Najar F.Z."/>
            <person name="Nicholson C."/>
            <person name="Noirot C."/>
            <person name="O'Bleness M."/>
            <person name="Paule C.R."/>
            <person name="Poulain J."/>
            <person name="Prion F."/>
            <person name="Qin B."/>
            <person name="Qu C."/>
            <person name="Retzel E.F."/>
            <person name="Riddle C."/>
            <person name="Sallet E."/>
            <person name="Samain S."/>
            <person name="Samson N."/>
            <person name="Sanders I."/>
            <person name="Saurat O."/>
            <person name="Scarpelli C."/>
            <person name="Schiex T."/>
            <person name="Segurens B."/>
            <person name="Severin A.J."/>
            <person name="Sherrier D.J."/>
            <person name="Shi R."/>
            <person name="Sims S."/>
            <person name="Singer S.R."/>
            <person name="Sinharoy S."/>
            <person name="Sterck L."/>
            <person name="Viollet A."/>
            <person name="Wang B.B."/>
            <person name="Wang K."/>
            <person name="Wang M."/>
            <person name="Wang X."/>
            <person name="Warfsmann J."/>
            <person name="Weissenbach J."/>
            <person name="White D.D."/>
            <person name="White J.D."/>
            <person name="Wiley G.B."/>
            <person name="Wincker P."/>
            <person name="Xing Y."/>
            <person name="Yang L."/>
            <person name="Yao Z."/>
            <person name="Ying F."/>
            <person name="Zhai J."/>
            <person name="Zhou L."/>
            <person name="Zuber A."/>
            <person name="Denarie J."/>
            <person name="Dixon R.A."/>
            <person name="May G.D."/>
            <person name="Schwartz D.C."/>
            <person name="Rogers J."/>
            <person name="Quetier F."/>
            <person name="Town C.D."/>
            <person name="Roe B.A."/>
        </authorList>
    </citation>
    <scope>NUCLEOTIDE SEQUENCE [LARGE SCALE GENOMIC DNA]</scope>
    <source>
        <strain evidence="2">A17</strain>
        <strain evidence="4 5">cv. Jemalong A17</strain>
    </source>
</reference>
<evidence type="ECO:0000256" key="1">
    <source>
        <dbReference type="SAM" id="MobiDB-lite"/>
    </source>
</evidence>
<dbReference type="EMBL" id="CM001223">
    <property type="protein sequence ID" value="KEH22910.1"/>
    <property type="molecule type" value="Genomic_DNA"/>
</dbReference>
<dbReference type="PANTHER" id="PTHR37723:SF1">
    <property type="entry name" value="PROTEIN FAR-RED-ELONGATED HYPOCOTYL 1-LIKE"/>
    <property type="match status" value="1"/>
</dbReference>
<dbReference type="Proteomes" id="UP000002051">
    <property type="component" value="Unassembled WGS sequence"/>
</dbReference>
<dbReference type="Gramene" id="rna40579">
    <property type="protein sequence ID" value="RHN46136.1"/>
    <property type="gene ID" value="gene40579"/>
</dbReference>
<evidence type="ECO:0000313" key="4">
    <source>
        <dbReference type="EnsemblPlants" id="KEH22910"/>
    </source>
</evidence>
<feature type="region of interest" description="Disordered" evidence="1">
    <location>
        <begin position="88"/>
        <end position="107"/>
    </location>
</feature>
<dbReference type="AlphaFoldDB" id="A0A072UAR6"/>
<evidence type="ECO:0000313" key="5">
    <source>
        <dbReference type="Proteomes" id="UP000002051"/>
    </source>
</evidence>
<protein>
    <submittedName>
        <fullName evidence="2">Far-red elongated hypocotyl protein, putative</fullName>
    </submittedName>
</protein>
<gene>
    <name evidence="4" type="primary">25498504</name>
    <name evidence="2" type="ordered locus">MTR_7g062260</name>
    <name evidence="3" type="ORF">MtrunA17_Chr7g0238951</name>
</gene>
<dbReference type="GO" id="GO:0009416">
    <property type="term" value="P:response to light stimulus"/>
    <property type="evidence" value="ECO:0000318"/>
    <property type="project" value="GO_Central"/>
</dbReference>
<name>A0A072UAR6_MEDTR</name>
<dbReference type="PANTHER" id="PTHR37723">
    <property type="entry name" value="PROTEIN FAR-RED ELONGATED HYPOCOTYL 1"/>
    <property type="match status" value="1"/>
</dbReference>
<dbReference type="GO" id="GO:0051457">
    <property type="term" value="P:maintenance of protein location in nucleus"/>
    <property type="evidence" value="ECO:0000318"/>
    <property type="project" value="GO_Central"/>
</dbReference>
<dbReference type="KEGG" id="mtr:25498504"/>
<dbReference type="GO" id="GO:0005737">
    <property type="term" value="C:cytoplasm"/>
    <property type="evidence" value="ECO:0000318"/>
    <property type="project" value="GO_Central"/>
</dbReference>
<dbReference type="STRING" id="3880.A0A072UAR6"/>
<organism evidence="2 5">
    <name type="scientific">Medicago truncatula</name>
    <name type="common">Barrel medic</name>
    <name type="synonym">Medicago tribuloides</name>
    <dbReference type="NCBI Taxonomy" id="3880"/>
    <lineage>
        <taxon>Eukaryota</taxon>
        <taxon>Viridiplantae</taxon>
        <taxon>Streptophyta</taxon>
        <taxon>Embryophyta</taxon>
        <taxon>Tracheophyta</taxon>
        <taxon>Spermatophyta</taxon>
        <taxon>Magnoliopsida</taxon>
        <taxon>eudicotyledons</taxon>
        <taxon>Gunneridae</taxon>
        <taxon>Pentapetalae</taxon>
        <taxon>rosids</taxon>
        <taxon>fabids</taxon>
        <taxon>Fabales</taxon>
        <taxon>Fabaceae</taxon>
        <taxon>Papilionoideae</taxon>
        <taxon>50 kb inversion clade</taxon>
        <taxon>NPAAA clade</taxon>
        <taxon>Hologalegina</taxon>
        <taxon>IRL clade</taxon>
        <taxon>Trifolieae</taxon>
        <taxon>Medicago</taxon>
    </lineage>
</organism>
<dbReference type="GO" id="GO:0016607">
    <property type="term" value="C:nuclear speck"/>
    <property type="evidence" value="ECO:0000318"/>
    <property type="project" value="GO_Central"/>
</dbReference>
<evidence type="ECO:0000313" key="2">
    <source>
        <dbReference type="EMBL" id="KEH22910.1"/>
    </source>
</evidence>
<dbReference type="InterPro" id="IPR037766">
    <property type="entry name" value="FHY1"/>
</dbReference>
<dbReference type="EMBL" id="PSQE01000007">
    <property type="protein sequence ID" value="RHN46136.1"/>
    <property type="molecule type" value="Genomic_DNA"/>
</dbReference>
<dbReference type="OrthoDB" id="1930763at2759"/>
<reference evidence="3" key="4">
    <citation type="journal article" date="2018" name="Nat. Plants">
        <title>Whole-genome landscape of Medicago truncatula symbiotic genes.</title>
        <authorList>
            <person name="Pecrix Y."/>
            <person name="Gamas P."/>
            <person name="Carrere S."/>
        </authorList>
    </citation>
    <scope>NUCLEOTIDE SEQUENCE</scope>
    <source>
        <tissue evidence="3">Leaves</tissue>
    </source>
</reference>
<reference evidence="4" key="3">
    <citation type="submission" date="2015-04" db="UniProtKB">
        <authorList>
            <consortium name="EnsemblPlants"/>
        </authorList>
    </citation>
    <scope>IDENTIFICATION</scope>
    <source>
        <strain evidence="4">cv. Jemalong A17</strain>
    </source>
</reference>
<proteinExistence type="predicted"/>